<dbReference type="GO" id="GO:0004016">
    <property type="term" value="F:adenylate cyclase activity"/>
    <property type="evidence" value="ECO:0007669"/>
    <property type="project" value="InterPro"/>
</dbReference>
<dbReference type="SUPFAM" id="SSF143597">
    <property type="entry name" value="YojJ-like"/>
    <property type="match status" value="1"/>
</dbReference>
<dbReference type="InterPro" id="IPR050338">
    <property type="entry name" value="DisA"/>
</dbReference>
<dbReference type="Gene3D" id="3.40.1700.10">
    <property type="entry name" value="DNA integrity scanning protein, DisA, N-terminal domain"/>
    <property type="match status" value="1"/>
</dbReference>
<keyword evidence="4" id="KW-0547">Nucleotide-binding</keyword>
<gene>
    <name evidence="9" type="ORF">METZ01_LOCUS1965</name>
</gene>
<reference evidence="9" key="1">
    <citation type="submission" date="2018-05" db="EMBL/GenBank/DDBJ databases">
        <authorList>
            <person name="Lanie J.A."/>
            <person name="Ng W.-L."/>
            <person name="Kazmierczak K.M."/>
            <person name="Andrzejewski T.M."/>
            <person name="Davidsen T.M."/>
            <person name="Wayne K.J."/>
            <person name="Tettelin H."/>
            <person name="Glass J.I."/>
            <person name="Rusch D."/>
            <person name="Podicherti R."/>
            <person name="Tsui H.-C.T."/>
            <person name="Winkler M.E."/>
        </authorList>
    </citation>
    <scope>NUCLEOTIDE SEQUENCE</scope>
</reference>
<keyword evidence="7" id="KW-0812">Transmembrane</keyword>
<protein>
    <recommendedName>
        <fullName evidence="8">DAC domain-containing protein</fullName>
    </recommendedName>
</protein>
<proteinExistence type="inferred from homology"/>
<evidence type="ECO:0000313" key="9">
    <source>
        <dbReference type="EMBL" id="SUZ49111.1"/>
    </source>
</evidence>
<dbReference type="AlphaFoldDB" id="A0A381N3E6"/>
<sequence length="308" mass="33836">VETLLSIFSGNFSLRWQDLFDIVLLSLIFYRILLLIRGTRTIPMLMGFVLLLALYLVSLILNLEATQLLLDNLGQSLVLVLVVLFQTDIRNALAQIGVFTLFRESNQQKKDVVDNILQACLVMTQQRIGALIVFEQEVGLKNYSDRGTQLNATVSEPLLLSIFHPTSPLHDGAVIINTKGDLLAAQCILPVSMNSRLSSFLGTRHRAAIGLTEETDAAVLIVSEERKEISLSYRGQLIRGANEDIRKALMEVLSGNIPAAIQDKETKDAARKAATEAAVNITGTSDSTESSEIPDNSSQSPDIQTEKN</sequence>
<name>A0A381N3E6_9ZZZZ</name>
<dbReference type="InterPro" id="IPR034701">
    <property type="entry name" value="CdaA"/>
</dbReference>
<feature type="region of interest" description="Disordered" evidence="6">
    <location>
        <begin position="272"/>
        <end position="308"/>
    </location>
</feature>
<dbReference type="PROSITE" id="PS51794">
    <property type="entry name" value="DAC"/>
    <property type="match status" value="1"/>
</dbReference>
<evidence type="ECO:0000256" key="7">
    <source>
        <dbReference type="SAM" id="Phobius"/>
    </source>
</evidence>
<keyword evidence="2" id="KW-0808">Transferase</keyword>
<comment type="catalytic activity">
    <reaction evidence="1">
        <text>2 ATP = 3',3'-c-di-AMP + 2 diphosphate</text>
        <dbReference type="Rhea" id="RHEA:35655"/>
        <dbReference type="ChEBI" id="CHEBI:30616"/>
        <dbReference type="ChEBI" id="CHEBI:33019"/>
        <dbReference type="ChEBI" id="CHEBI:71500"/>
        <dbReference type="EC" id="2.7.7.85"/>
    </reaction>
</comment>
<evidence type="ECO:0000259" key="8">
    <source>
        <dbReference type="PROSITE" id="PS51794"/>
    </source>
</evidence>
<evidence type="ECO:0000256" key="1">
    <source>
        <dbReference type="ARBA" id="ARBA00000877"/>
    </source>
</evidence>
<feature type="transmembrane region" description="Helical" evidence="7">
    <location>
        <begin position="48"/>
        <end position="70"/>
    </location>
</feature>
<dbReference type="InterPro" id="IPR036888">
    <property type="entry name" value="DNA_integrity_DisA_N_sf"/>
</dbReference>
<dbReference type="InterPro" id="IPR003390">
    <property type="entry name" value="DNA_integrity_scan_DisA_N"/>
</dbReference>
<dbReference type="PANTHER" id="PTHR34185">
    <property type="entry name" value="DIADENYLATE CYCLASE"/>
    <property type="match status" value="1"/>
</dbReference>
<dbReference type="EMBL" id="UINC01000103">
    <property type="protein sequence ID" value="SUZ49111.1"/>
    <property type="molecule type" value="Genomic_DNA"/>
</dbReference>
<dbReference type="HAMAP" id="MF_01499">
    <property type="entry name" value="DacA"/>
    <property type="match status" value="1"/>
</dbReference>
<dbReference type="PANTHER" id="PTHR34185:SF1">
    <property type="entry name" value="DIADENYLATE CYCLASE"/>
    <property type="match status" value="1"/>
</dbReference>
<dbReference type="GO" id="GO:0006171">
    <property type="term" value="P:cAMP biosynthetic process"/>
    <property type="evidence" value="ECO:0007669"/>
    <property type="project" value="InterPro"/>
</dbReference>
<dbReference type="InterPro" id="IPR045585">
    <property type="entry name" value="CdaA_N"/>
</dbReference>
<evidence type="ECO:0000256" key="4">
    <source>
        <dbReference type="ARBA" id="ARBA00022741"/>
    </source>
</evidence>
<keyword evidence="5" id="KW-0067">ATP-binding</keyword>
<keyword evidence="7" id="KW-1133">Transmembrane helix</keyword>
<evidence type="ECO:0000256" key="6">
    <source>
        <dbReference type="SAM" id="MobiDB-lite"/>
    </source>
</evidence>
<accession>A0A381N3E6</accession>
<keyword evidence="7" id="KW-0472">Membrane</keyword>
<evidence type="ECO:0000256" key="2">
    <source>
        <dbReference type="ARBA" id="ARBA00022679"/>
    </source>
</evidence>
<organism evidence="9">
    <name type="scientific">marine metagenome</name>
    <dbReference type="NCBI Taxonomy" id="408172"/>
    <lineage>
        <taxon>unclassified sequences</taxon>
        <taxon>metagenomes</taxon>
        <taxon>ecological metagenomes</taxon>
    </lineage>
</organism>
<dbReference type="NCBIfam" id="TIGR00159">
    <property type="entry name" value="diadenylate cyclase CdaA"/>
    <property type="match status" value="1"/>
</dbReference>
<evidence type="ECO:0000256" key="5">
    <source>
        <dbReference type="ARBA" id="ARBA00022840"/>
    </source>
</evidence>
<feature type="domain" description="DAC" evidence="8">
    <location>
        <begin position="86"/>
        <end position="243"/>
    </location>
</feature>
<keyword evidence="3" id="KW-0548">Nucleotidyltransferase</keyword>
<feature type="non-terminal residue" evidence="9">
    <location>
        <position position="1"/>
    </location>
</feature>
<feature type="transmembrane region" description="Helical" evidence="7">
    <location>
        <begin position="19"/>
        <end position="36"/>
    </location>
</feature>
<dbReference type="Pfam" id="PF02457">
    <property type="entry name" value="DAC"/>
    <property type="match status" value="1"/>
</dbReference>
<dbReference type="Pfam" id="PF19293">
    <property type="entry name" value="CdaA_N"/>
    <property type="match status" value="1"/>
</dbReference>
<evidence type="ECO:0000256" key="3">
    <source>
        <dbReference type="ARBA" id="ARBA00022695"/>
    </source>
</evidence>
<dbReference type="GO" id="GO:0005524">
    <property type="term" value="F:ATP binding"/>
    <property type="evidence" value="ECO:0007669"/>
    <property type="project" value="UniProtKB-KW"/>
</dbReference>
<dbReference type="GO" id="GO:0106408">
    <property type="term" value="F:diadenylate cyclase activity"/>
    <property type="evidence" value="ECO:0007669"/>
    <property type="project" value="UniProtKB-EC"/>
</dbReference>
<feature type="compositionally biased region" description="Polar residues" evidence="6">
    <location>
        <begin position="281"/>
        <end position="308"/>
    </location>
</feature>